<dbReference type="Gene3D" id="3.10.310.70">
    <property type="match status" value="1"/>
</dbReference>
<gene>
    <name evidence="1" type="ORF">RPIT_05795</name>
</gene>
<protein>
    <submittedName>
        <fullName evidence="1">Uncharacterized protein</fullName>
    </submittedName>
</protein>
<dbReference type="InterPro" id="IPR032466">
    <property type="entry name" value="Metal_Hydrolase"/>
</dbReference>
<dbReference type="AlphaFoldDB" id="A0A1Q2CEA6"/>
<dbReference type="STRING" id="1610493.RPIT_05795"/>
<dbReference type="EMBL" id="CP019605">
    <property type="protein sequence ID" value="AQP44385.1"/>
    <property type="molecule type" value="Genomic_DNA"/>
</dbReference>
<dbReference type="OrthoDB" id="3238066at2"/>
<evidence type="ECO:0000313" key="2">
    <source>
        <dbReference type="Proteomes" id="UP000188324"/>
    </source>
</evidence>
<dbReference type="RefSeq" id="WP_077341487.1">
    <property type="nucleotide sequence ID" value="NZ_CP019605.1"/>
</dbReference>
<dbReference type="KEGG" id="tfl:RPIT_05795"/>
<dbReference type="Proteomes" id="UP000188324">
    <property type="component" value="Chromosome"/>
</dbReference>
<dbReference type="PANTHER" id="PTHR22642">
    <property type="entry name" value="IMIDAZOLONEPROPIONASE"/>
    <property type="match status" value="1"/>
</dbReference>
<dbReference type="SUPFAM" id="SSF51338">
    <property type="entry name" value="Composite domain of metallo-dependent hydrolases"/>
    <property type="match status" value="1"/>
</dbReference>
<proteinExistence type="predicted"/>
<name>A0A1Q2CEA6_9ACTN</name>
<dbReference type="PANTHER" id="PTHR22642:SF2">
    <property type="entry name" value="PROTEIN LONG AFTER FAR-RED 3"/>
    <property type="match status" value="1"/>
</dbReference>
<evidence type="ECO:0000313" key="1">
    <source>
        <dbReference type="EMBL" id="AQP44385.1"/>
    </source>
</evidence>
<dbReference type="Gene3D" id="3.20.20.140">
    <property type="entry name" value="Metal-dependent hydrolases"/>
    <property type="match status" value="1"/>
</dbReference>
<reference evidence="1 2" key="1">
    <citation type="journal article" date="2016" name="Int. J. Syst. Evol. Microbiol.">
        <title>Tessaracoccus flavus sp. nov., isolated from the drainage system of a lindane-producing factory.</title>
        <authorList>
            <person name="Kumari R."/>
            <person name="Singh P."/>
            <person name="Schumann P."/>
            <person name="Lal R."/>
        </authorList>
    </citation>
    <scope>NUCLEOTIDE SEQUENCE [LARGE SCALE GENOMIC DNA]</scope>
    <source>
        <strain evidence="1 2">RP1T</strain>
    </source>
</reference>
<dbReference type="SUPFAM" id="SSF51556">
    <property type="entry name" value="Metallo-dependent hydrolases"/>
    <property type="match status" value="1"/>
</dbReference>
<accession>A0A1Q2CEA6</accession>
<dbReference type="Gene3D" id="2.30.40.10">
    <property type="entry name" value="Urease, subunit C, domain 1"/>
    <property type="match status" value="1"/>
</dbReference>
<sequence>MKLTVTRARTPRDLYATGSDLIDVEVCDGVIAAIRPSGGQVAGRVLDADGATILPGLWDAHVHLAHHAMVASAIDVSGTDSAEATVAILEREAARRPGEILLGFGFRAGGWGDPPSASLLDAVTSQPIALISGDAHSFWANTAGLALAGFAGHPSGFLVEHEAFAAQVQLMDAAADHIDEAVRSVSLAAARRGVVGVVDMQMGWTIGAWRRRAATPPPLKVLAAIYPDDLDRAVTSGLRSGDRIAERVWVGPLKIIADGSLHSRTALCTDEYPDPLPHLPHGQANYDQSELERLLGVAAGHGLDVAVHAIGDLAVTRVLDAFAATGARGSVEHAQFVTPANISRFAHLGVAASAQPAHLLDDAGSLDDIWPGAGGQAFPLRSLLDAGATLRFGSDAPVAPLDPWLAMDAAVNRTHHPEQSITPGEAILASVRSSLAVGQPADLILVDAPTEALAEGRFGAVQVMATILDGAITFAN</sequence>
<organism evidence="1 2">
    <name type="scientific">Tessaracoccus flavus</name>
    <dbReference type="NCBI Taxonomy" id="1610493"/>
    <lineage>
        <taxon>Bacteria</taxon>
        <taxon>Bacillati</taxon>
        <taxon>Actinomycetota</taxon>
        <taxon>Actinomycetes</taxon>
        <taxon>Propionibacteriales</taxon>
        <taxon>Propionibacteriaceae</taxon>
        <taxon>Tessaracoccus</taxon>
    </lineage>
</organism>
<keyword evidence="2" id="KW-1185">Reference proteome</keyword>
<dbReference type="InterPro" id="IPR013108">
    <property type="entry name" value="Amidohydro_3"/>
</dbReference>
<dbReference type="InterPro" id="IPR011059">
    <property type="entry name" value="Metal-dep_hydrolase_composite"/>
</dbReference>
<dbReference type="GO" id="GO:0016810">
    <property type="term" value="F:hydrolase activity, acting on carbon-nitrogen (but not peptide) bonds"/>
    <property type="evidence" value="ECO:0007669"/>
    <property type="project" value="InterPro"/>
</dbReference>
<dbReference type="Pfam" id="PF07969">
    <property type="entry name" value="Amidohydro_3"/>
    <property type="match status" value="1"/>
</dbReference>